<sequence>MMAGCSIEEMKKGRKREGYKTRKGTERLCIGKKPRTALSQTVIANANVRTLCVASLYGPWQPEPHRLRDWCQIMKMTVTTLSSVRSIPRGIHPYLAEDPLSADSPPAIHSLDLYRAERQERHASATYPQCCCRDIARLPHEQPWIYYGCSRYLGICSLFPRDHSEHNSPHGSPEAFRQNFQRPMHSRSRPRIRWQEGTCLEDSRCELFLQEAAARWSIRESRKCV</sequence>
<proteinExistence type="predicted"/>
<dbReference type="Proteomes" id="UP000030706">
    <property type="component" value="Unassembled WGS sequence"/>
</dbReference>
<evidence type="ECO:0000313" key="2">
    <source>
        <dbReference type="EMBL" id="KEQ79022.1"/>
    </source>
</evidence>
<gene>
    <name evidence="2" type="ORF">M438DRAFT_153755</name>
</gene>
<dbReference type="EMBL" id="KL585010">
    <property type="protein sequence ID" value="KEQ79022.1"/>
    <property type="molecule type" value="Genomic_DNA"/>
</dbReference>
<dbReference type="HOGENOM" id="CLU_1229724_0_0_1"/>
<evidence type="ECO:0000256" key="1">
    <source>
        <dbReference type="SAM" id="MobiDB-lite"/>
    </source>
</evidence>
<feature type="region of interest" description="Disordered" evidence="1">
    <location>
        <begin position="167"/>
        <end position="188"/>
    </location>
</feature>
<organism evidence="2 3">
    <name type="scientific">Aureobasidium pullulans EXF-150</name>
    <dbReference type="NCBI Taxonomy" id="1043002"/>
    <lineage>
        <taxon>Eukaryota</taxon>
        <taxon>Fungi</taxon>
        <taxon>Dikarya</taxon>
        <taxon>Ascomycota</taxon>
        <taxon>Pezizomycotina</taxon>
        <taxon>Dothideomycetes</taxon>
        <taxon>Dothideomycetidae</taxon>
        <taxon>Dothideales</taxon>
        <taxon>Saccotheciaceae</taxon>
        <taxon>Aureobasidium</taxon>
    </lineage>
</organism>
<evidence type="ECO:0000313" key="3">
    <source>
        <dbReference type="Proteomes" id="UP000030706"/>
    </source>
</evidence>
<reference evidence="2 3" key="1">
    <citation type="journal article" date="2014" name="BMC Genomics">
        <title>Genome sequencing of four Aureobasidium pullulans varieties: biotechnological potential, stress tolerance, and description of new species.</title>
        <authorList>
            <person name="Gostin Ar C."/>
            <person name="Ohm R.A."/>
            <person name="Kogej T."/>
            <person name="Sonjak S."/>
            <person name="Turk M."/>
            <person name="Zajc J."/>
            <person name="Zalar P."/>
            <person name="Grube M."/>
            <person name="Sun H."/>
            <person name="Han J."/>
            <person name="Sharma A."/>
            <person name="Chiniquy J."/>
            <person name="Ngan C.Y."/>
            <person name="Lipzen A."/>
            <person name="Barry K."/>
            <person name="Grigoriev I.V."/>
            <person name="Gunde-Cimerman N."/>
        </authorList>
    </citation>
    <scope>NUCLEOTIDE SEQUENCE [LARGE SCALE GENOMIC DNA]</scope>
    <source>
        <strain evidence="2 3">EXF-150</strain>
    </source>
</reference>
<name>A0A074XAD5_AURPU</name>
<accession>A0A074XAD5</accession>
<dbReference type="GeneID" id="40741292"/>
<dbReference type="RefSeq" id="XP_029755209.1">
    <property type="nucleotide sequence ID" value="XM_029898986.1"/>
</dbReference>
<keyword evidence="3" id="KW-1185">Reference proteome</keyword>
<dbReference type="AlphaFoldDB" id="A0A074XAD5"/>
<protein>
    <submittedName>
        <fullName evidence="2">Uncharacterized protein</fullName>
    </submittedName>
</protein>